<gene>
    <name evidence="1" type="ORF">IWX90DRAFT_30061</name>
</gene>
<evidence type="ECO:0000313" key="2">
    <source>
        <dbReference type="Proteomes" id="UP001456524"/>
    </source>
</evidence>
<organism evidence="1 2">
    <name type="scientific">Phyllosticta citrichinensis</name>
    <dbReference type="NCBI Taxonomy" id="1130410"/>
    <lineage>
        <taxon>Eukaryota</taxon>
        <taxon>Fungi</taxon>
        <taxon>Dikarya</taxon>
        <taxon>Ascomycota</taxon>
        <taxon>Pezizomycotina</taxon>
        <taxon>Dothideomycetes</taxon>
        <taxon>Dothideomycetes incertae sedis</taxon>
        <taxon>Botryosphaeriales</taxon>
        <taxon>Phyllostictaceae</taxon>
        <taxon>Phyllosticta</taxon>
    </lineage>
</organism>
<keyword evidence="2" id="KW-1185">Reference proteome</keyword>
<sequence>MKTVQQTVVRTNSSFCCSPRFFRRLDGLLDRSRARARQLTAATVTRPVQVLHSPSFFAPLPRGPGWLHPRQQHSTARGRAVACGCRPAISSSSSTSSPKAAMRARARDVRCSFSPGRQAGSPTWTRPKALGSGRADEPVICLPWAAKDCKWSRRRGVIGTGGVDAWVARQSGWVSIGRDGSIRQPCILLASACRLSSSFGPDLVTVFCCFVEPCMFVHLRLCIDCPVLSF</sequence>
<dbReference type="EMBL" id="JBBWUH010000001">
    <property type="protein sequence ID" value="KAK8177776.1"/>
    <property type="molecule type" value="Genomic_DNA"/>
</dbReference>
<name>A0ABR1Y7L3_9PEZI</name>
<dbReference type="Proteomes" id="UP001456524">
    <property type="component" value="Unassembled WGS sequence"/>
</dbReference>
<protein>
    <submittedName>
        <fullName evidence="1">Uncharacterized protein</fullName>
    </submittedName>
</protein>
<proteinExistence type="predicted"/>
<comment type="caution">
    <text evidence="1">The sequence shown here is derived from an EMBL/GenBank/DDBJ whole genome shotgun (WGS) entry which is preliminary data.</text>
</comment>
<evidence type="ECO:0000313" key="1">
    <source>
        <dbReference type="EMBL" id="KAK8177776.1"/>
    </source>
</evidence>
<accession>A0ABR1Y7L3</accession>
<reference evidence="1 2" key="1">
    <citation type="journal article" date="2022" name="G3 (Bethesda)">
        <title>Enemy or ally: a genomic approach to elucidate the lifestyle of Phyllosticta citrichinaensis.</title>
        <authorList>
            <person name="Buijs V.A."/>
            <person name="Groenewald J.Z."/>
            <person name="Haridas S."/>
            <person name="LaButti K.M."/>
            <person name="Lipzen A."/>
            <person name="Martin F.M."/>
            <person name="Barry K."/>
            <person name="Grigoriev I.V."/>
            <person name="Crous P.W."/>
            <person name="Seidl M.F."/>
        </authorList>
    </citation>
    <scope>NUCLEOTIDE SEQUENCE [LARGE SCALE GENOMIC DNA]</scope>
    <source>
        <strain evidence="1 2">CBS 129764</strain>
    </source>
</reference>